<dbReference type="InterPro" id="IPR015424">
    <property type="entry name" value="PyrdxlP-dep_Trfase"/>
</dbReference>
<dbReference type="RefSeq" id="WP_322185721.1">
    <property type="nucleotide sequence ID" value="NZ_JAXLPB010000001.1"/>
</dbReference>
<evidence type="ECO:0000313" key="3">
    <source>
        <dbReference type="EMBL" id="MDY8108271.1"/>
    </source>
</evidence>
<evidence type="ECO:0000259" key="2">
    <source>
        <dbReference type="Pfam" id="PF02357"/>
    </source>
</evidence>
<dbReference type="Proteomes" id="UP001294412">
    <property type="component" value="Unassembled WGS sequence"/>
</dbReference>
<gene>
    <name evidence="3" type="ORF">U0C82_03790</name>
</gene>
<keyword evidence="1" id="KW-0804">Transcription</keyword>
<dbReference type="EMBL" id="JAXLPB010000001">
    <property type="protein sequence ID" value="MDY8108271.1"/>
    <property type="molecule type" value="Genomic_DNA"/>
</dbReference>
<dbReference type="Pfam" id="PF02357">
    <property type="entry name" value="NusG"/>
    <property type="match status" value="1"/>
</dbReference>
<organism evidence="3 4">
    <name type="scientific">Fulvimarina uroteuthidis</name>
    <dbReference type="NCBI Taxonomy" id="3098149"/>
    <lineage>
        <taxon>Bacteria</taxon>
        <taxon>Pseudomonadati</taxon>
        <taxon>Pseudomonadota</taxon>
        <taxon>Alphaproteobacteria</taxon>
        <taxon>Hyphomicrobiales</taxon>
        <taxon>Aurantimonadaceae</taxon>
        <taxon>Fulvimarina</taxon>
    </lineage>
</organism>
<comment type="caution">
    <text evidence="3">The sequence shown here is derived from an EMBL/GenBank/DDBJ whole genome shotgun (WGS) entry which is preliminary data.</text>
</comment>
<dbReference type="SUPFAM" id="SSF82679">
    <property type="entry name" value="N-utilization substance G protein NusG, N-terminal domain"/>
    <property type="match status" value="1"/>
</dbReference>
<feature type="domain" description="NusG-like N-terminal" evidence="2">
    <location>
        <begin position="7"/>
        <end position="106"/>
    </location>
</feature>
<reference evidence="3 4" key="1">
    <citation type="submission" date="2023-12" db="EMBL/GenBank/DDBJ databases">
        <title>Description of Novel Strain Fulvimarina sp. 2208YS6-2-32 isolated from Uroteuthis (Photololigo) edulis.</title>
        <authorList>
            <person name="Park J.-S."/>
        </authorList>
    </citation>
    <scope>NUCLEOTIDE SEQUENCE [LARGE SCALE GENOMIC DNA]</scope>
    <source>
        <strain evidence="3 4">2208YS6-2-32</strain>
    </source>
</reference>
<dbReference type="Gene3D" id="3.30.70.940">
    <property type="entry name" value="NusG, N-terminal domain"/>
    <property type="match status" value="1"/>
</dbReference>
<protein>
    <submittedName>
        <fullName evidence="3">Transcription termination/antitermination NusG family protein</fullName>
    </submittedName>
</protein>
<evidence type="ECO:0000256" key="1">
    <source>
        <dbReference type="ARBA" id="ARBA00023163"/>
    </source>
</evidence>
<dbReference type="SUPFAM" id="SSF53383">
    <property type="entry name" value="PLP-dependent transferases"/>
    <property type="match status" value="1"/>
</dbReference>
<dbReference type="InterPro" id="IPR006645">
    <property type="entry name" value="NGN-like_dom"/>
</dbReference>
<accession>A0ABU5HYR6</accession>
<evidence type="ECO:0000313" key="4">
    <source>
        <dbReference type="Proteomes" id="UP001294412"/>
    </source>
</evidence>
<name>A0ABU5HYR6_9HYPH</name>
<dbReference type="InterPro" id="IPR036735">
    <property type="entry name" value="NGN_dom_sf"/>
</dbReference>
<keyword evidence="4" id="KW-1185">Reference proteome</keyword>
<proteinExistence type="predicted"/>
<sequence length="187" mass="20851">MPDLAGKAWFIVKTNPQCEMRAIEAMLRIGVHAYAPVYRKRLYDARSKRPILRTTPFIVGYVFALLDAGMPDVGLIRDCDGVAGVLPMGDWCPPISISNRDIEAIRRMEASHWLEQDLEFRKRRKKWLKGRGVRVSTEPVVLASGAFEGFVAAITALEGRNAARVITQAFGKIEETVVPLDDLLKAA</sequence>